<proteinExistence type="predicted"/>
<dbReference type="KEGG" id="haly:HYG82_11550"/>
<gene>
    <name evidence="2" type="ORF">HYG82_11550</name>
</gene>
<evidence type="ECO:0000313" key="3">
    <source>
        <dbReference type="Proteomes" id="UP000509241"/>
    </source>
</evidence>
<accession>A0A7D5GNK4</accession>
<dbReference type="EMBL" id="CP058601">
    <property type="protein sequence ID" value="QLG49453.1"/>
    <property type="molecule type" value="Genomic_DNA"/>
</dbReference>
<sequence>MDDSSETQSAQPQKARPPLPGENAMVTDEYQHGDELWFVVTSMSTPLVEFHVREADLEPING</sequence>
<keyword evidence="3" id="KW-1185">Reference proteome</keyword>
<protein>
    <submittedName>
        <fullName evidence="2">Uncharacterized protein</fullName>
    </submittedName>
</protein>
<evidence type="ECO:0000256" key="1">
    <source>
        <dbReference type="SAM" id="MobiDB-lite"/>
    </source>
</evidence>
<dbReference type="RefSeq" id="WP_179261186.1">
    <property type="nucleotide sequence ID" value="NZ_CP058601.1"/>
</dbReference>
<dbReference type="AlphaFoldDB" id="A0A7D5GNK4"/>
<name>A0A7D5GNK4_9EURY</name>
<evidence type="ECO:0000313" key="2">
    <source>
        <dbReference type="EMBL" id="QLG49453.1"/>
    </source>
</evidence>
<dbReference type="GeneID" id="56033935"/>
<feature type="compositionally biased region" description="Polar residues" evidence="1">
    <location>
        <begin position="1"/>
        <end position="12"/>
    </location>
</feature>
<dbReference type="OrthoDB" id="259406at2157"/>
<reference evidence="2 3" key="1">
    <citation type="submission" date="2020-07" db="EMBL/GenBank/DDBJ databases">
        <authorList>
            <person name="Cui H."/>
        </authorList>
    </citation>
    <scope>NUCLEOTIDE SEQUENCE [LARGE SCALE GENOMIC DNA]</scope>
    <source>
        <strain evidence="2 3">YPL8</strain>
    </source>
</reference>
<feature type="region of interest" description="Disordered" evidence="1">
    <location>
        <begin position="1"/>
        <end position="28"/>
    </location>
</feature>
<dbReference type="Proteomes" id="UP000509241">
    <property type="component" value="Chromosome"/>
</dbReference>
<organism evidence="2 3">
    <name type="scientific">Natrinema halophilum</name>
    <dbReference type="NCBI Taxonomy" id="1699371"/>
    <lineage>
        <taxon>Archaea</taxon>
        <taxon>Methanobacteriati</taxon>
        <taxon>Methanobacteriota</taxon>
        <taxon>Stenosarchaea group</taxon>
        <taxon>Halobacteria</taxon>
        <taxon>Halobacteriales</taxon>
        <taxon>Natrialbaceae</taxon>
        <taxon>Natrinema</taxon>
    </lineage>
</organism>